<dbReference type="InterPro" id="IPR027065">
    <property type="entry name" value="Lon_Prtase"/>
</dbReference>
<dbReference type="GO" id="GO:0016887">
    <property type="term" value="F:ATP hydrolysis activity"/>
    <property type="evidence" value="ECO:0007669"/>
    <property type="project" value="InterPro"/>
</dbReference>
<dbReference type="EMBL" id="JARGDH010000050">
    <property type="protein sequence ID" value="KAL0263982.1"/>
    <property type="molecule type" value="Genomic_DNA"/>
</dbReference>
<evidence type="ECO:0000256" key="5">
    <source>
        <dbReference type="ARBA" id="ARBA00022840"/>
    </source>
</evidence>
<dbReference type="Pfam" id="PF05362">
    <property type="entry name" value="Lon_C"/>
    <property type="match status" value="1"/>
</dbReference>
<evidence type="ECO:0000256" key="2">
    <source>
        <dbReference type="ARBA" id="ARBA00022741"/>
    </source>
</evidence>
<name>A0AAW2H6P3_9NEOP</name>
<accession>A0AAW2H6P3</accession>
<dbReference type="GO" id="GO:0005524">
    <property type="term" value="F:ATP binding"/>
    <property type="evidence" value="ECO:0007669"/>
    <property type="project" value="UniProtKB-KW"/>
</dbReference>
<keyword evidence="4 6" id="KW-0720">Serine protease</keyword>
<reference evidence="8" key="1">
    <citation type="journal article" date="2024" name="Gigascience">
        <title>Chromosome-level genome of the poultry shaft louse Menopon gallinae provides insight into the host-switching and adaptive evolution of parasitic lice.</title>
        <authorList>
            <person name="Xu Y."/>
            <person name="Ma L."/>
            <person name="Liu S."/>
            <person name="Liang Y."/>
            <person name="Liu Q."/>
            <person name="He Z."/>
            <person name="Tian L."/>
            <person name="Duan Y."/>
            <person name="Cai W."/>
            <person name="Li H."/>
            <person name="Song F."/>
        </authorList>
    </citation>
    <scope>NUCLEOTIDE SEQUENCE</scope>
    <source>
        <strain evidence="8">Cailab_2023a</strain>
    </source>
</reference>
<dbReference type="InterPro" id="IPR003593">
    <property type="entry name" value="AAA+_ATPase"/>
</dbReference>
<dbReference type="GO" id="GO:0004176">
    <property type="term" value="F:ATP-dependent peptidase activity"/>
    <property type="evidence" value="ECO:0007669"/>
    <property type="project" value="UniProtKB-UniRule"/>
</dbReference>
<evidence type="ECO:0000313" key="8">
    <source>
        <dbReference type="EMBL" id="KAL0263982.1"/>
    </source>
</evidence>
<dbReference type="GO" id="GO:0006515">
    <property type="term" value="P:protein quality control for misfolded or incompletely synthesized proteins"/>
    <property type="evidence" value="ECO:0007669"/>
    <property type="project" value="TreeGrafter"/>
</dbReference>
<dbReference type="InterPro" id="IPR008268">
    <property type="entry name" value="Peptidase_S16_AS"/>
</dbReference>
<dbReference type="InterPro" id="IPR027417">
    <property type="entry name" value="P-loop_NTPase"/>
</dbReference>
<dbReference type="Pfam" id="PF00004">
    <property type="entry name" value="AAA"/>
    <property type="match status" value="2"/>
</dbReference>
<dbReference type="SUPFAM" id="SSF52540">
    <property type="entry name" value="P-loop containing nucleoside triphosphate hydrolases"/>
    <property type="match status" value="1"/>
</dbReference>
<sequence length="474" mass="52930">MSSEYTLTRNYLETIKSLPWEEPKPDSFTLRRAEKILDAEHYGMEDVKQRIIEYLSVRKLKKDNKGAIICLVGPPGVGKTTIGRSIAKTLARPFFRFSVGGMRDEAEIKGHRRTYVGAMPGKIIQGLKIVLGDPFSALLEALDPTQNTSFRDHYLDIPFDLSQVLFIATANTLETLPPALLDRFELIELSGYIDEEKIAIAKRYLIPKMLSECGLTGHDVNFHASALKMIAERYAREAGMRHYKKALDRIGRKVAYNILEKNDSLPYVIDKSNLVSYLDEPIYPKEELTKTPYPGMVMGLAWTRAGGATLVIEAVSLPSSKGGLHLTGNMGDVMKESANIAYSYIRTIAKDYKVNWEYFEKNFIHLHIPEGATPKDGPSAGVTMASSILSLILSKRVRDSLAMTGELTLTGRVMAIGGLREKVVAARRNGIKNILFPKANEKDLEKIPDLVKRGINFIAVSTFKEVAKELFRDA</sequence>
<dbReference type="InterPro" id="IPR004815">
    <property type="entry name" value="Lon_bac/euk-typ"/>
</dbReference>
<organism evidence="8">
    <name type="scientific">Menopon gallinae</name>
    <name type="common">poultry shaft louse</name>
    <dbReference type="NCBI Taxonomy" id="328185"/>
    <lineage>
        <taxon>Eukaryota</taxon>
        <taxon>Metazoa</taxon>
        <taxon>Ecdysozoa</taxon>
        <taxon>Arthropoda</taxon>
        <taxon>Hexapoda</taxon>
        <taxon>Insecta</taxon>
        <taxon>Pterygota</taxon>
        <taxon>Neoptera</taxon>
        <taxon>Paraneoptera</taxon>
        <taxon>Psocodea</taxon>
        <taxon>Troctomorpha</taxon>
        <taxon>Phthiraptera</taxon>
        <taxon>Amblycera</taxon>
        <taxon>Menoponidae</taxon>
        <taxon>Menopon</taxon>
    </lineage>
</organism>
<dbReference type="NCBIfam" id="TIGR00763">
    <property type="entry name" value="lon"/>
    <property type="match status" value="1"/>
</dbReference>
<feature type="active site" evidence="6">
    <location>
        <position position="422"/>
    </location>
</feature>
<gene>
    <name evidence="8" type="ORF">PYX00_010853</name>
</gene>
<comment type="similarity">
    <text evidence="6">Belongs to the peptidase S16 family.</text>
</comment>
<evidence type="ECO:0000256" key="1">
    <source>
        <dbReference type="ARBA" id="ARBA00022670"/>
    </source>
</evidence>
<dbReference type="InterPro" id="IPR054594">
    <property type="entry name" value="Lon_lid"/>
</dbReference>
<evidence type="ECO:0000256" key="4">
    <source>
        <dbReference type="ARBA" id="ARBA00022825"/>
    </source>
</evidence>
<dbReference type="Gene3D" id="3.30.230.10">
    <property type="match status" value="1"/>
</dbReference>
<dbReference type="InterPro" id="IPR020568">
    <property type="entry name" value="Ribosomal_Su5_D2-typ_SF"/>
</dbReference>
<proteinExistence type="inferred from homology"/>
<dbReference type="SUPFAM" id="SSF54211">
    <property type="entry name" value="Ribosomal protein S5 domain 2-like"/>
    <property type="match status" value="1"/>
</dbReference>
<dbReference type="PANTHER" id="PTHR43718">
    <property type="entry name" value="LON PROTEASE"/>
    <property type="match status" value="1"/>
</dbReference>
<evidence type="ECO:0000256" key="3">
    <source>
        <dbReference type="ARBA" id="ARBA00022801"/>
    </source>
</evidence>
<dbReference type="AlphaFoldDB" id="A0AAW2H6P3"/>
<keyword evidence="5" id="KW-0067">ATP-binding</keyword>
<dbReference type="InterPro" id="IPR003959">
    <property type="entry name" value="ATPase_AAA_core"/>
</dbReference>
<feature type="active site" evidence="6">
    <location>
        <position position="379"/>
    </location>
</feature>
<dbReference type="GO" id="GO:0004252">
    <property type="term" value="F:serine-type endopeptidase activity"/>
    <property type="evidence" value="ECO:0007669"/>
    <property type="project" value="UniProtKB-UniRule"/>
</dbReference>
<dbReference type="InterPro" id="IPR014721">
    <property type="entry name" value="Ribsml_uS5_D2-typ_fold_subgr"/>
</dbReference>
<keyword evidence="3 6" id="KW-0378">Hydrolase</keyword>
<protein>
    <recommendedName>
        <fullName evidence="7">Lon proteolytic domain-containing protein</fullName>
    </recommendedName>
</protein>
<dbReference type="PRINTS" id="PR00830">
    <property type="entry name" value="ENDOLAPTASE"/>
</dbReference>
<dbReference type="InterPro" id="IPR008269">
    <property type="entry name" value="Lon_proteolytic"/>
</dbReference>
<keyword evidence="2" id="KW-0547">Nucleotide-binding</keyword>
<evidence type="ECO:0000259" key="7">
    <source>
        <dbReference type="PROSITE" id="PS51786"/>
    </source>
</evidence>
<comment type="caution">
    <text evidence="8">The sequence shown here is derived from an EMBL/GenBank/DDBJ whole genome shotgun (WGS) entry which is preliminary data.</text>
</comment>
<feature type="domain" description="Lon proteolytic" evidence="7">
    <location>
        <begin position="291"/>
        <end position="473"/>
    </location>
</feature>
<dbReference type="Gene3D" id="1.10.8.60">
    <property type="match status" value="1"/>
</dbReference>
<dbReference type="Gene3D" id="3.40.50.300">
    <property type="entry name" value="P-loop containing nucleotide triphosphate hydrolases"/>
    <property type="match status" value="1"/>
</dbReference>
<dbReference type="PANTHER" id="PTHR43718:SF2">
    <property type="entry name" value="LON PROTEASE HOMOLOG, MITOCHONDRIAL"/>
    <property type="match status" value="1"/>
</dbReference>
<keyword evidence="1 6" id="KW-0645">Protease</keyword>
<dbReference type="Pfam" id="PF22667">
    <property type="entry name" value="Lon_lid"/>
    <property type="match status" value="1"/>
</dbReference>
<dbReference type="PROSITE" id="PS51786">
    <property type="entry name" value="LON_PROTEOLYTIC"/>
    <property type="match status" value="1"/>
</dbReference>
<dbReference type="PROSITE" id="PS01046">
    <property type="entry name" value="LON_SER"/>
    <property type="match status" value="1"/>
</dbReference>
<evidence type="ECO:0000256" key="6">
    <source>
        <dbReference type="PROSITE-ProRule" id="PRU01122"/>
    </source>
</evidence>
<dbReference type="CDD" id="cd19500">
    <property type="entry name" value="RecA-like_Lon"/>
    <property type="match status" value="1"/>
</dbReference>
<dbReference type="SMART" id="SM00382">
    <property type="entry name" value="AAA"/>
    <property type="match status" value="1"/>
</dbReference>